<dbReference type="PANTHER" id="PTHR36013:SF2">
    <property type="entry name" value="ATP SYNTHASE 24 KDA SUBUNIT, MITOCHONDRIAL-RELATED"/>
    <property type="match status" value="1"/>
</dbReference>
<dbReference type="InterPro" id="IPR031432">
    <property type="entry name" value="MGP1"/>
</dbReference>
<evidence type="ECO:0000313" key="2">
    <source>
        <dbReference type="EMBL" id="CAL5229593.1"/>
    </source>
</evidence>
<sequence>MAMLAQASRLGLRRLCSGGSRCLEQAAACRLYSAAPAAPKAEDSADDDIVMQTFKKQQHSYRELLKGMQSIPLPLNGDEGAIRKYAESVEALKRKVGMPEVDDVVGATLNYKLRVARGNVRKFLESATEGVQLGQYGEVVTKILAAVDEIEEKTGAPLDAANEQGWKTLAKKVESIQKEHGLDDFQKVKKESVLEMYKAQLSEIKENAIETMETAKRRDGLEFIDVDVASLKPKL</sequence>
<feature type="coiled-coil region" evidence="1">
    <location>
        <begin position="187"/>
        <end position="218"/>
    </location>
</feature>
<organism evidence="2 3">
    <name type="scientific">Coccomyxa viridis</name>
    <dbReference type="NCBI Taxonomy" id="1274662"/>
    <lineage>
        <taxon>Eukaryota</taxon>
        <taxon>Viridiplantae</taxon>
        <taxon>Chlorophyta</taxon>
        <taxon>core chlorophytes</taxon>
        <taxon>Trebouxiophyceae</taxon>
        <taxon>Trebouxiophyceae incertae sedis</taxon>
        <taxon>Coccomyxaceae</taxon>
        <taxon>Coccomyxa</taxon>
    </lineage>
</organism>
<dbReference type="Proteomes" id="UP001497392">
    <property type="component" value="Unassembled WGS sequence"/>
</dbReference>
<keyword evidence="1" id="KW-0175">Coiled coil</keyword>
<comment type="caution">
    <text evidence="2">The sequence shown here is derived from an EMBL/GenBank/DDBJ whole genome shotgun (WGS) entry which is preliminary data.</text>
</comment>
<keyword evidence="3" id="KW-1185">Reference proteome</keyword>
<proteinExistence type="predicted"/>
<evidence type="ECO:0000256" key="1">
    <source>
        <dbReference type="SAM" id="Coils"/>
    </source>
</evidence>
<protein>
    <submittedName>
        <fullName evidence="2">G12951 protein</fullName>
    </submittedName>
</protein>
<dbReference type="EMBL" id="CAXHTA020000021">
    <property type="protein sequence ID" value="CAL5229593.1"/>
    <property type="molecule type" value="Genomic_DNA"/>
</dbReference>
<dbReference type="Pfam" id="PF15704">
    <property type="entry name" value="Mt_ATP_synt"/>
    <property type="match status" value="1"/>
</dbReference>
<gene>
    <name evidence="2" type="primary">g12951</name>
    <name evidence="2" type="ORF">VP750_LOCUS11499</name>
</gene>
<name>A0ABP1GFY0_9CHLO</name>
<accession>A0ABP1GFY0</accession>
<dbReference type="PANTHER" id="PTHR36013">
    <property type="entry name" value="ATP SYNTHASE 24 KDA SUBUNIT, MITOCHONDRIAL-RELATED"/>
    <property type="match status" value="1"/>
</dbReference>
<evidence type="ECO:0000313" key="3">
    <source>
        <dbReference type="Proteomes" id="UP001497392"/>
    </source>
</evidence>
<reference evidence="2 3" key="1">
    <citation type="submission" date="2024-06" db="EMBL/GenBank/DDBJ databases">
        <authorList>
            <person name="Kraege A."/>
            <person name="Thomma B."/>
        </authorList>
    </citation>
    <scope>NUCLEOTIDE SEQUENCE [LARGE SCALE GENOMIC DNA]</scope>
</reference>